<dbReference type="PROSITE" id="PS50119">
    <property type="entry name" value="ZF_BBOX"/>
    <property type="match status" value="1"/>
</dbReference>
<evidence type="ECO:0000256" key="8">
    <source>
        <dbReference type="ARBA" id="ARBA00023242"/>
    </source>
</evidence>
<keyword evidence="4 9" id="KW-0863">Zinc-finger</keyword>
<dbReference type="Proteomes" id="UP000251960">
    <property type="component" value="Chromosome 4"/>
</dbReference>
<dbReference type="ExpressionAtlas" id="A0A3L6F6V3">
    <property type="expression patterns" value="baseline and differential"/>
</dbReference>
<dbReference type="InterPro" id="IPR049808">
    <property type="entry name" value="CONSTANS-like_Bbox1"/>
</dbReference>
<proteinExistence type="predicted"/>
<evidence type="ECO:0000259" key="11">
    <source>
        <dbReference type="PROSITE" id="PS50119"/>
    </source>
</evidence>
<dbReference type="InterPro" id="IPR000315">
    <property type="entry name" value="Znf_B-box"/>
</dbReference>
<organism evidence="12 13">
    <name type="scientific">Zea mays</name>
    <name type="common">Maize</name>
    <dbReference type="NCBI Taxonomy" id="4577"/>
    <lineage>
        <taxon>Eukaryota</taxon>
        <taxon>Viridiplantae</taxon>
        <taxon>Streptophyta</taxon>
        <taxon>Embryophyta</taxon>
        <taxon>Tracheophyta</taxon>
        <taxon>Spermatophyta</taxon>
        <taxon>Magnoliopsida</taxon>
        <taxon>Liliopsida</taxon>
        <taxon>Poales</taxon>
        <taxon>Poaceae</taxon>
        <taxon>PACMAD clade</taxon>
        <taxon>Panicoideae</taxon>
        <taxon>Andropogonodae</taxon>
        <taxon>Andropogoneae</taxon>
        <taxon>Tripsacinae</taxon>
        <taxon>Zea</taxon>
    </lineage>
</organism>
<dbReference type="CDD" id="cd19821">
    <property type="entry name" value="Bbox1_BBX-like"/>
    <property type="match status" value="1"/>
</dbReference>
<keyword evidence="2" id="KW-0479">Metal-binding</keyword>
<dbReference type="Gene3D" id="3.30.160.60">
    <property type="entry name" value="Classic Zinc Finger"/>
    <property type="match status" value="1"/>
</dbReference>
<feature type="region of interest" description="Disordered" evidence="10">
    <location>
        <begin position="110"/>
        <end position="133"/>
    </location>
</feature>
<dbReference type="PANTHER" id="PTHR31832">
    <property type="entry name" value="B-BOX ZINC FINGER PROTEIN 22"/>
    <property type="match status" value="1"/>
</dbReference>
<evidence type="ECO:0000256" key="4">
    <source>
        <dbReference type="ARBA" id="ARBA00022771"/>
    </source>
</evidence>
<dbReference type="GO" id="GO:0008270">
    <property type="term" value="F:zinc ion binding"/>
    <property type="evidence" value="ECO:0007669"/>
    <property type="project" value="UniProtKB-KW"/>
</dbReference>
<dbReference type="KEGG" id="zma:103653980"/>
<keyword evidence="7" id="KW-0804">Transcription</keyword>
<dbReference type="InterPro" id="IPR051979">
    <property type="entry name" value="B-box_zinc_finger"/>
</dbReference>
<comment type="caution">
    <text evidence="12">The sequence shown here is derived from an EMBL/GenBank/DDBJ whole genome shotgun (WGS) entry which is preliminary data.</text>
</comment>
<dbReference type="SMART" id="SM00336">
    <property type="entry name" value="BBOX"/>
    <property type="match status" value="2"/>
</dbReference>
<dbReference type="PANTHER" id="PTHR31832:SF83">
    <property type="entry name" value="OS06G0713000 PROTEIN"/>
    <property type="match status" value="1"/>
</dbReference>
<evidence type="ECO:0000313" key="12">
    <source>
        <dbReference type="EMBL" id="PWZ28974.1"/>
    </source>
</evidence>
<evidence type="ECO:0000256" key="5">
    <source>
        <dbReference type="ARBA" id="ARBA00022833"/>
    </source>
</evidence>
<evidence type="ECO:0000256" key="1">
    <source>
        <dbReference type="ARBA" id="ARBA00004123"/>
    </source>
</evidence>
<dbReference type="AlphaFoldDB" id="A0A3L6F6V3"/>
<evidence type="ECO:0000313" key="13">
    <source>
        <dbReference type="Proteomes" id="UP000251960"/>
    </source>
</evidence>
<evidence type="ECO:0000256" key="10">
    <source>
        <dbReference type="SAM" id="MobiDB-lite"/>
    </source>
</evidence>
<evidence type="ECO:0000256" key="3">
    <source>
        <dbReference type="ARBA" id="ARBA00022737"/>
    </source>
</evidence>
<dbReference type="OrthoDB" id="153872at2759"/>
<dbReference type="Pfam" id="PF00643">
    <property type="entry name" value="zf-B_box"/>
    <property type="match status" value="1"/>
</dbReference>
<keyword evidence="6" id="KW-0805">Transcription regulation</keyword>
<name>A0A3L6F6V3_MAIZE</name>
<sequence length="257" mass="28234">MQVLCDVCGSAPAAVLRCTGEAALCSACDRRVHRADKRRRIPLVHPCGDDSTAAAPLCDVCKEWRGLVFCMEDRAILCPDCDDPIHSAYDLTAKHTRFLLVGAKLSATLVDQAPPSPDDDDDDDDVAKPDAAPAACAAKAYREEALPHSRNHDKPVVLKDLRWVGANLAATEETEWATRGHGGDGPCSGTMEAAHSRKGLCGNRRRDVAAIERASRDARCNDRTRERERQREEVRLVRPAASRTMGFAGRQRCHRRE</sequence>
<accession>A0A3L6F6V3</accession>
<comment type="subcellular location">
    <subcellularLocation>
        <location evidence="1">Nucleus</location>
    </subcellularLocation>
</comment>
<dbReference type="GO" id="GO:0005634">
    <property type="term" value="C:nucleus"/>
    <property type="evidence" value="ECO:0007669"/>
    <property type="project" value="UniProtKB-SubCell"/>
</dbReference>
<keyword evidence="3" id="KW-0677">Repeat</keyword>
<keyword evidence="5" id="KW-0862">Zinc</keyword>
<evidence type="ECO:0000256" key="6">
    <source>
        <dbReference type="ARBA" id="ARBA00023015"/>
    </source>
</evidence>
<feature type="domain" description="B box-type" evidence="11">
    <location>
        <begin position="53"/>
        <end position="100"/>
    </location>
</feature>
<protein>
    <submittedName>
        <fullName evidence="12">B-box zinc finger protein 20</fullName>
    </submittedName>
</protein>
<evidence type="ECO:0000256" key="2">
    <source>
        <dbReference type="ARBA" id="ARBA00022723"/>
    </source>
</evidence>
<gene>
    <name evidence="12" type="primary">BBX20_2</name>
    <name evidence="12" type="ORF">Zm00014a_029934</name>
</gene>
<keyword evidence="8" id="KW-0539">Nucleus</keyword>
<evidence type="ECO:0000256" key="7">
    <source>
        <dbReference type="ARBA" id="ARBA00023163"/>
    </source>
</evidence>
<reference evidence="12 13" key="1">
    <citation type="journal article" date="2018" name="Nat. Genet.">
        <title>Extensive intraspecific gene order and gene structural variations between Mo17 and other maize genomes.</title>
        <authorList>
            <person name="Sun S."/>
            <person name="Zhou Y."/>
            <person name="Chen J."/>
            <person name="Shi J."/>
            <person name="Zhao H."/>
            <person name="Zhao H."/>
            <person name="Song W."/>
            <person name="Zhang M."/>
            <person name="Cui Y."/>
            <person name="Dong X."/>
            <person name="Liu H."/>
            <person name="Ma X."/>
            <person name="Jiao Y."/>
            <person name="Wang B."/>
            <person name="Wei X."/>
            <person name="Stein J.C."/>
            <person name="Glaubitz J.C."/>
            <person name="Lu F."/>
            <person name="Yu G."/>
            <person name="Liang C."/>
            <person name="Fengler K."/>
            <person name="Li B."/>
            <person name="Rafalski A."/>
            <person name="Schnable P.S."/>
            <person name="Ware D.H."/>
            <person name="Buckler E.S."/>
            <person name="Lai J."/>
        </authorList>
    </citation>
    <scope>NUCLEOTIDE SEQUENCE [LARGE SCALE GENOMIC DNA]</scope>
    <source>
        <strain evidence="13">cv. Missouri 17</strain>
        <tissue evidence="12">Seedling</tissue>
    </source>
</reference>
<dbReference type="EMBL" id="NCVQ01000005">
    <property type="protein sequence ID" value="PWZ28974.1"/>
    <property type="molecule type" value="Genomic_DNA"/>
</dbReference>
<evidence type="ECO:0000256" key="9">
    <source>
        <dbReference type="PROSITE-ProRule" id="PRU00024"/>
    </source>
</evidence>